<dbReference type="SUPFAM" id="SSF46689">
    <property type="entry name" value="Homeodomain-like"/>
    <property type="match status" value="2"/>
</dbReference>
<evidence type="ECO:0000256" key="3">
    <source>
        <dbReference type="ARBA" id="ARBA00023163"/>
    </source>
</evidence>
<evidence type="ECO:0000313" key="8">
    <source>
        <dbReference type="Proteomes" id="UP000612456"/>
    </source>
</evidence>
<dbReference type="Proteomes" id="UP000612456">
    <property type="component" value="Unassembled WGS sequence"/>
</dbReference>
<dbReference type="Gene3D" id="3.40.50.2300">
    <property type="match status" value="1"/>
</dbReference>
<dbReference type="InterPro" id="IPR001789">
    <property type="entry name" value="Sig_transdc_resp-reg_receiver"/>
</dbReference>
<dbReference type="SMART" id="SM00342">
    <property type="entry name" value="HTH_ARAC"/>
    <property type="match status" value="1"/>
</dbReference>
<feature type="domain" description="Response regulatory" evidence="6">
    <location>
        <begin position="3"/>
        <end position="120"/>
    </location>
</feature>
<dbReference type="InterPro" id="IPR011006">
    <property type="entry name" value="CheY-like_superfamily"/>
</dbReference>
<dbReference type="PANTHER" id="PTHR43280:SF2">
    <property type="entry name" value="HTH-TYPE TRANSCRIPTIONAL REGULATOR EXSA"/>
    <property type="match status" value="1"/>
</dbReference>
<dbReference type="SUPFAM" id="SSF52172">
    <property type="entry name" value="CheY-like"/>
    <property type="match status" value="1"/>
</dbReference>
<dbReference type="PANTHER" id="PTHR43280">
    <property type="entry name" value="ARAC-FAMILY TRANSCRIPTIONAL REGULATOR"/>
    <property type="match status" value="1"/>
</dbReference>
<dbReference type="RefSeq" id="WP_188998130.1">
    <property type="nucleotide sequence ID" value="NZ_BMHP01000007.1"/>
</dbReference>
<feature type="modified residue" description="4-aspartylphosphate" evidence="4">
    <location>
        <position position="55"/>
    </location>
</feature>
<reference evidence="7" key="1">
    <citation type="journal article" date="2014" name="Int. J. Syst. Evol. Microbiol.">
        <title>Complete genome sequence of Corynebacterium casei LMG S-19264T (=DSM 44701T), isolated from a smear-ripened cheese.</title>
        <authorList>
            <consortium name="US DOE Joint Genome Institute (JGI-PGF)"/>
            <person name="Walter F."/>
            <person name="Albersmeier A."/>
            <person name="Kalinowski J."/>
            <person name="Ruckert C."/>
        </authorList>
    </citation>
    <scope>NUCLEOTIDE SEQUENCE</scope>
    <source>
        <strain evidence="7">CGMCC 1.15178</strain>
    </source>
</reference>
<keyword evidence="3" id="KW-0804">Transcription</keyword>
<dbReference type="InterPro" id="IPR018062">
    <property type="entry name" value="HTH_AraC-typ_CS"/>
</dbReference>
<dbReference type="EMBL" id="BMHP01000007">
    <property type="protein sequence ID" value="GGD93906.1"/>
    <property type="molecule type" value="Genomic_DNA"/>
</dbReference>
<dbReference type="Gene3D" id="1.10.10.60">
    <property type="entry name" value="Homeodomain-like"/>
    <property type="match status" value="2"/>
</dbReference>
<evidence type="ECO:0000259" key="5">
    <source>
        <dbReference type="PROSITE" id="PS01124"/>
    </source>
</evidence>
<dbReference type="InterPro" id="IPR009057">
    <property type="entry name" value="Homeodomain-like_sf"/>
</dbReference>
<name>A0A916ZF18_9BACL</name>
<dbReference type="InterPro" id="IPR018060">
    <property type="entry name" value="HTH_AraC"/>
</dbReference>
<dbReference type="PROSITE" id="PS50110">
    <property type="entry name" value="RESPONSE_REGULATORY"/>
    <property type="match status" value="1"/>
</dbReference>
<evidence type="ECO:0000256" key="2">
    <source>
        <dbReference type="ARBA" id="ARBA00023125"/>
    </source>
</evidence>
<proteinExistence type="predicted"/>
<keyword evidence="4" id="KW-0597">Phosphoprotein</keyword>
<dbReference type="GO" id="GO:0000160">
    <property type="term" value="P:phosphorelay signal transduction system"/>
    <property type="evidence" value="ECO:0007669"/>
    <property type="project" value="InterPro"/>
</dbReference>
<comment type="caution">
    <text evidence="7">The sequence shown here is derived from an EMBL/GenBank/DDBJ whole genome shotgun (WGS) entry which is preliminary data.</text>
</comment>
<reference evidence="7" key="2">
    <citation type="submission" date="2020-09" db="EMBL/GenBank/DDBJ databases">
        <authorList>
            <person name="Sun Q."/>
            <person name="Zhou Y."/>
        </authorList>
    </citation>
    <scope>NUCLEOTIDE SEQUENCE</scope>
    <source>
        <strain evidence="7">CGMCC 1.15178</strain>
    </source>
</reference>
<feature type="domain" description="HTH araC/xylS-type" evidence="5">
    <location>
        <begin position="411"/>
        <end position="509"/>
    </location>
</feature>
<dbReference type="AlphaFoldDB" id="A0A916ZF18"/>
<sequence>MLKILIVDDEKPIRQWFEHVIRQYAAEFQIAGLAANGKEALELCLSANPDIIITDIKMPVMSGLELIEKVMKLNADTSFLILSNYDEFEFVRRGLRIGVKDYLLKAETDDQDIIAVLRKIASEHGERTAAGAWKPETKRQDGPWLLRDVLNQPAEWLPPSMTQGPMRWIYCGLDAAAHGEIPQHVQQILFEKCGKWAEEMFVQHFLFADEQDHIVLLAGCSAEHPAPPCIDLTDKCLSFSKEVKESCQMSVSFGISESFGTFARMKTEFWEAKRAYRHKFYTGMNSVNPAGPNTAESADSAAALIEFMRPLKSAELLDPDLIERVLQKLDELKHCRFDPADAADAFKLMLGRMDAQLPETARMFGGDESRPAFEVNKLSFWEELRDTVLHHIRSMQVLAYNHTFVYSAPTNRVIAYIREHYAEKITMTILAEQVHLNENYLSQLFKKDTGMTLTRFLIGLRMEQAKKLLTTLGYKVNEAAAEVGYASEAHFSTAFKTHFGVSPSQYVESLRIPK</sequence>
<evidence type="ECO:0000256" key="4">
    <source>
        <dbReference type="PROSITE-ProRule" id="PRU00169"/>
    </source>
</evidence>
<dbReference type="SMART" id="SM00448">
    <property type="entry name" value="REC"/>
    <property type="match status" value="1"/>
</dbReference>
<evidence type="ECO:0000259" key="6">
    <source>
        <dbReference type="PROSITE" id="PS50110"/>
    </source>
</evidence>
<organism evidence="7 8">
    <name type="scientific">Paenibacillus nasutitermitis</name>
    <dbReference type="NCBI Taxonomy" id="1652958"/>
    <lineage>
        <taxon>Bacteria</taxon>
        <taxon>Bacillati</taxon>
        <taxon>Bacillota</taxon>
        <taxon>Bacilli</taxon>
        <taxon>Bacillales</taxon>
        <taxon>Paenibacillaceae</taxon>
        <taxon>Paenibacillus</taxon>
    </lineage>
</organism>
<dbReference type="Pfam" id="PF12833">
    <property type="entry name" value="HTH_18"/>
    <property type="match status" value="1"/>
</dbReference>
<dbReference type="InterPro" id="IPR020449">
    <property type="entry name" value="Tscrpt_reg_AraC-type_HTH"/>
</dbReference>
<dbReference type="Pfam" id="PF00072">
    <property type="entry name" value="Response_reg"/>
    <property type="match status" value="1"/>
</dbReference>
<dbReference type="PROSITE" id="PS01124">
    <property type="entry name" value="HTH_ARAC_FAMILY_2"/>
    <property type="match status" value="1"/>
</dbReference>
<dbReference type="PROSITE" id="PS00041">
    <property type="entry name" value="HTH_ARAC_FAMILY_1"/>
    <property type="match status" value="1"/>
</dbReference>
<evidence type="ECO:0000256" key="1">
    <source>
        <dbReference type="ARBA" id="ARBA00023015"/>
    </source>
</evidence>
<keyword evidence="8" id="KW-1185">Reference proteome</keyword>
<dbReference type="PRINTS" id="PR00032">
    <property type="entry name" value="HTHARAC"/>
</dbReference>
<evidence type="ECO:0008006" key="9">
    <source>
        <dbReference type="Google" id="ProtNLM"/>
    </source>
</evidence>
<gene>
    <name evidence="7" type="ORF">GCM10010911_60720</name>
</gene>
<evidence type="ECO:0000313" key="7">
    <source>
        <dbReference type="EMBL" id="GGD93906.1"/>
    </source>
</evidence>
<dbReference type="GO" id="GO:0003700">
    <property type="term" value="F:DNA-binding transcription factor activity"/>
    <property type="evidence" value="ECO:0007669"/>
    <property type="project" value="InterPro"/>
</dbReference>
<keyword evidence="2" id="KW-0238">DNA-binding</keyword>
<dbReference type="GO" id="GO:0043565">
    <property type="term" value="F:sequence-specific DNA binding"/>
    <property type="evidence" value="ECO:0007669"/>
    <property type="project" value="InterPro"/>
</dbReference>
<dbReference type="CDD" id="cd17536">
    <property type="entry name" value="REC_YesN-like"/>
    <property type="match status" value="1"/>
</dbReference>
<accession>A0A916ZF18</accession>
<keyword evidence="1" id="KW-0805">Transcription regulation</keyword>
<protein>
    <recommendedName>
        <fullName evidence="9">Two-component system, response regulator YesN</fullName>
    </recommendedName>
</protein>